<gene>
    <name evidence="2" type="ORF">KI387_031671</name>
</gene>
<dbReference type="Proteomes" id="UP000824469">
    <property type="component" value="Unassembled WGS sequence"/>
</dbReference>
<dbReference type="EMBL" id="JAHRHJ020003813">
    <property type="protein sequence ID" value="KAH9287554.1"/>
    <property type="molecule type" value="Genomic_DNA"/>
</dbReference>
<organism evidence="2 3">
    <name type="scientific">Taxus chinensis</name>
    <name type="common">Chinese yew</name>
    <name type="synonym">Taxus wallichiana var. chinensis</name>
    <dbReference type="NCBI Taxonomy" id="29808"/>
    <lineage>
        <taxon>Eukaryota</taxon>
        <taxon>Viridiplantae</taxon>
        <taxon>Streptophyta</taxon>
        <taxon>Embryophyta</taxon>
        <taxon>Tracheophyta</taxon>
        <taxon>Spermatophyta</taxon>
        <taxon>Pinopsida</taxon>
        <taxon>Pinidae</taxon>
        <taxon>Conifers II</taxon>
        <taxon>Cupressales</taxon>
        <taxon>Taxaceae</taxon>
        <taxon>Taxus</taxon>
    </lineage>
</organism>
<evidence type="ECO:0000313" key="2">
    <source>
        <dbReference type="EMBL" id="KAH9287554.1"/>
    </source>
</evidence>
<proteinExistence type="predicted"/>
<accession>A0AA38C0C8</accession>
<comment type="caution">
    <text evidence="2">The sequence shown here is derived from an EMBL/GenBank/DDBJ whole genome shotgun (WGS) entry which is preliminary data.</text>
</comment>
<feature type="coiled-coil region" evidence="1">
    <location>
        <begin position="25"/>
        <end position="55"/>
    </location>
</feature>
<reference evidence="2 3" key="1">
    <citation type="journal article" date="2021" name="Nat. Plants">
        <title>The Taxus genome provides insights into paclitaxel biosynthesis.</title>
        <authorList>
            <person name="Xiong X."/>
            <person name="Gou J."/>
            <person name="Liao Q."/>
            <person name="Li Y."/>
            <person name="Zhou Q."/>
            <person name="Bi G."/>
            <person name="Li C."/>
            <person name="Du R."/>
            <person name="Wang X."/>
            <person name="Sun T."/>
            <person name="Guo L."/>
            <person name="Liang H."/>
            <person name="Lu P."/>
            <person name="Wu Y."/>
            <person name="Zhang Z."/>
            <person name="Ro D.K."/>
            <person name="Shang Y."/>
            <person name="Huang S."/>
            <person name="Yan J."/>
        </authorList>
    </citation>
    <scope>NUCLEOTIDE SEQUENCE [LARGE SCALE GENOMIC DNA]</scope>
    <source>
        <strain evidence="2">Ta-2019</strain>
    </source>
</reference>
<evidence type="ECO:0000313" key="3">
    <source>
        <dbReference type="Proteomes" id="UP000824469"/>
    </source>
</evidence>
<sequence length="69" mass="8314">LSDEKVCNTLNKVLVEVEVRLFGRNDRVRVLEEELEKKNEEIIEKRKDLKQEELISAQLRHKLREEKVK</sequence>
<feature type="non-terminal residue" evidence="2">
    <location>
        <position position="1"/>
    </location>
</feature>
<evidence type="ECO:0000256" key="1">
    <source>
        <dbReference type="SAM" id="Coils"/>
    </source>
</evidence>
<name>A0AA38C0C8_TAXCH</name>
<protein>
    <submittedName>
        <fullName evidence="2">Uncharacterized protein</fullName>
    </submittedName>
</protein>
<keyword evidence="3" id="KW-1185">Reference proteome</keyword>
<feature type="non-terminal residue" evidence="2">
    <location>
        <position position="69"/>
    </location>
</feature>
<keyword evidence="1" id="KW-0175">Coiled coil</keyword>
<dbReference type="AlphaFoldDB" id="A0AA38C0C8"/>